<gene>
    <name evidence="5" type="primary">ustP_3</name>
    <name evidence="5" type="ORF">LSUE1_G008610</name>
</gene>
<organism evidence="5 6">
    <name type="scientific">Lachnellula suecica</name>
    <dbReference type="NCBI Taxonomy" id="602035"/>
    <lineage>
        <taxon>Eukaryota</taxon>
        <taxon>Fungi</taxon>
        <taxon>Dikarya</taxon>
        <taxon>Ascomycota</taxon>
        <taxon>Pezizomycotina</taxon>
        <taxon>Leotiomycetes</taxon>
        <taxon>Helotiales</taxon>
        <taxon>Lachnaceae</taxon>
        <taxon>Lachnellula</taxon>
    </lineage>
</organism>
<dbReference type="Gene3D" id="3.90.226.10">
    <property type="entry name" value="2-enoyl-CoA Hydratase, Chain A, domain 1"/>
    <property type="match status" value="1"/>
</dbReference>
<dbReference type="SUPFAM" id="SSF52096">
    <property type="entry name" value="ClpP/crotonase"/>
    <property type="match status" value="1"/>
</dbReference>
<accession>A0A8T9BY19</accession>
<dbReference type="Pfam" id="PF23658">
    <property type="entry name" value="PDZ_CPAF_rel"/>
    <property type="match status" value="1"/>
</dbReference>
<dbReference type="Pfam" id="PF03572">
    <property type="entry name" value="Peptidase_S41"/>
    <property type="match status" value="1"/>
</dbReference>
<comment type="caution">
    <text evidence="5">The sequence shown here is derived from an EMBL/GenBank/DDBJ whole genome shotgun (WGS) entry which is preliminary data.</text>
</comment>
<protein>
    <submittedName>
        <fullName evidence="5">Peptidase S41 family protein</fullName>
    </submittedName>
</protein>
<feature type="compositionally biased region" description="Low complexity" evidence="1">
    <location>
        <begin position="724"/>
        <end position="737"/>
    </location>
</feature>
<dbReference type="GO" id="GO:0008236">
    <property type="term" value="F:serine-type peptidase activity"/>
    <property type="evidence" value="ECO:0007669"/>
    <property type="project" value="InterPro"/>
</dbReference>
<dbReference type="GO" id="GO:0006508">
    <property type="term" value="P:proteolysis"/>
    <property type="evidence" value="ECO:0007669"/>
    <property type="project" value="InterPro"/>
</dbReference>
<feature type="signal peptide" evidence="2">
    <location>
        <begin position="1"/>
        <end position="19"/>
    </location>
</feature>
<dbReference type="Proteomes" id="UP000469558">
    <property type="component" value="Unassembled WGS sequence"/>
</dbReference>
<dbReference type="InterPro" id="IPR056186">
    <property type="entry name" value="PDZ_CPAF-rel"/>
</dbReference>
<evidence type="ECO:0000313" key="5">
    <source>
        <dbReference type="EMBL" id="TVY71233.1"/>
    </source>
</evidence>
<proteinExistence type="predicted"/>
<keyword evidence="2" id="KW-0732">Signal</keyword>
<reference evidence="5 6" key="1">
    <citation type="submission" date="2018-05" db="EMBL/GenBank/DDBJ databases">
        <title>Genome sequencing and assembly of the regulated plant pathogen Lachnellula willkommii and related sister species for the development of diagnostic species identification markers.</title>
        <authorList>
            <person name="Giroux E."/>
            <person name="Bilodeau G."/>
        </authorList>
    </citation>
    <scope>NUCLEOTIDE SEQUENCE [LARGE SCALE GENOMIC DNA]</scope>
    <source>
        <strain evidence="5 6">CBS 268.59</strain>
    </source>
</reference>
<dbReference type="PANTHER" id="PTHR37049">
    <property type="entry name" value="PEPTIDASE S41 FAMILY PROTEIN"/>
    <property type="match status" value="1"/>
</dbReference>
<name>A0A8T9BY19_9HELO</name>
<feature type="domain" description="CPAF-like PDZ" evidence="4">
    <location>
        <begin position="154"/>
        <end position="274"/>
    </location>
</feature>
<feature type="chain" id="PRO_5035737489" evidence="2">
    <location>
        <begin position="20"/>
        <end position="760"/>
    </location>
</feature>
<dbReference type="PANTHER" id="PTHR37049:SF4">
    <property type="entry name" value="RHODANESE DOMAIN-CONTAINING PROTEIN"/>
    <property type="match status" value="1"/>
</dbReference>
<dbReference type="EMBL" id="QGMK01001300">
    <property type="protein sequence ID" value="TVY71233.1"/>
    <property type="molecule type" value="Genomic_DNA"/>
</dbReference>
<dbReference type="OrthoDB" id="3534988at2759"/>
<evidence type="ECO:0000259" key="3">
    <source>
        <dbReference type="Pfam" id="PF03572"/>
    </source>
</evidence>
<dbReference type="InterPro" id="IPR005151">
    <property type="entry name" value="Tail-specific_protease"/>
</dbReference>
<evidence type="ECO:0000256" key="2">
    <source>
        <dbReference type="SAM" id="SignalP"/>
    </source>
</evidence>
<dbReference type="PROSITE" id="PS51257">
    <property type="entry name" value="PROKAR_LIPOPROTEIN"/>
    <property type="match status" value="1"/>
</dbReference>
<dbReference type="InterPro" id="IPR052766">
    <property type="entry name" value="S41A_metabolite_peptidase"/>
</dbReference>
<dbReference type="AlphaFoldDB" id="A0A8T9BY19"/>
<evidence type="ECO:0000259" key="4">
    <source>
        <dbReference type="Pfam" id="PF23658"/>
    </source>
</evidence>
<evidence type="ECO:0000256" key="1">
    <source>
        <dbReference type="SAM" id="MobiDB-lite"/>
    </source>
</evidence>
<evidence type="ECO:0000313" key="6">
    <source>
        <dbReference type="Proteomes" id="UP000469558"/>
    </source>
</evidence>
<sequence length="760" mass="80965">MRGVWSYVATAALACSASAQMSTSANNATVTTSSSPSQTSLQPCGMISASAAAYASANFNFPLDKERSLGFIEYISPFIEFTSTLAYLKNPPKGWTLPGVDIYAGLTELSDNIKSGAYRNQYSFEKDIYTLINVLPRDFHMVLSLPLISDIFDFGRKFPISSVSLDGESLPQPYSTLDLSLFLKYGPFKDWTPSPITTIDGEPAADVLLRLALDTQAFSDADGIYNRLFQGAALASQNTTGAWQTGNLFGLNDNTTYGFANGSTISMLNIGALNTGVDLEGVNSGEDLFEKFEIPRTTSSSDSAATSTSSASAVTSLPGYPKPVVIHPEGYVSGYFLENSSVAVLAINGFLDKEENVASDPVQQAVIRKFLAACQTAGKTKLIIDLQGNGGGSVPNGFDAFKQLFPSIEPFGATRFRSTPLVQYFSDVYTTSGVYNLTNQTLYQTQSLVDVNLKSFADYKDFVGPQLIYGDNFTALNRYNFSDPVETLGNDIIVSGYYNDTNLPAQVFAAENMILLHDGGCGSTCAVFAELMKSQGGVRSIAVGGRPQNGPMQGVTGSKGAQVQSYASIIQMITDIPELAGVYERMGKTIPELDIPDQFKVSVGESPLGPSQLVGSGGGAINLRNNFHSSDATECPLQFIYEAANCRLFYKPLDVFEISNLWERVANVTWNGGKCVQGSSIDSDNTLPKGAYDTVEVRPSAMPNVTMSFQPPGVVTNTGGKNDSGSNTSSPATSSPTSGTASLSLSMALLIGVIGGALLI</sequence>
<feature type="compositionally biased region" description="Polar residues" evidence="1">
    <location>
        <begin position="705"/>
        <end position="723"/>
    </location>
</feature>
<keyword evidence="6" id="KW-1185">Reference proteome</keyword>
<dbReference type="InterPro" id="IPR029045">
    <property type="entry name" value="ClpP/crotonase-like_dom_sf"/>
</dbReference>
<feature type="region of interest" description="Disordered" evidence="1">
    <location>
        <begin position="705"/>
        <end position="737"/>
    </location>
</feature>
<feature type="domain" description="Tail specific protease" evidence="3">
    <location>
        <begin position="342"/>
        <end position="538"/>
    </location>
</feature>